<accession>A0A967B6B2</accession>
<feature type="transmembrane region" description="Helical" evidence="1">
    <location>
        <begin position="39"/>
        <end position="56"/>
    </location>
</feature>
<keyword evidence="1" id="KW-1133">Transmembrane helix</keyword>
<protein>
    <submittedName>
        <fullName evidence="2">Uncharacterized protein</fullName>
    </submittedName>
</protein>
<keyword evidence="1" id="KW-0472">Membrane</keyword>
<gene>
    <name evidence="2" type="ORF">G9U51_11395</name>
</gene>
<dbReference type="RefSeq" id="WP_166197054.1">
    <property type="nucleotide sequence ID" value="NZ_JAAOIV010000008.1"/>
</dbReference>
<evidence type="ECO:0000313" key="3">
    <source>
        <dbReference type="Proteomes" id="UP000744769"/>
    </source>
</evidence>
<keyword evidence="1" id="KW-0812">Transmembrane</keyword>
<evidence type="ECO:0000313" key="2">
    <source>
        <dbReference type="EMBL" id="NHN56382.1"/>
    </source>
</evidence>
<dbReference type="AlphaFoldDB" id="A0A967B6B2"/>
<comment type="caution">
    <text evidence="2">The sequence shown here is derived from an EMBL/GenBank/DDBJ whole genome shotgun (WGS) entry which is preliminary data.</text>
</comment>
<evidence type="ECO:0000256" key="1">
    <source>
        <dbReference type="SAM" id="Phobius"/>
    </source>
</evidence>
<reference evidence="2" key="1">
    <citation type="submission" date="2020-03" db="EMBL/GenBank/DDBJ databases">
        <title>Draft sequencing of Calidifontibacter sp. DB0510.</title>
        <authorList>
            <person name="Kim D.-U."/>
        </authorList>
    </citation>
    <scope>NUCLEOTIDE SEQUENCE</scope>
    <source>
        <strain evidence="2">DB0510</strain>
    </source>
</reference>
<sequence>MVLLILGIILGVVGVILLTGAVALPASIANSIAPNTLGWILLVAGIIALVAGLLAMRRRRTTVVDRTVDRPVDRY</sequence>
<organism evidence="2 3">
    <name type="scientific">Metallococcus carri</name>
    <dbReference type="NCBI Taxonomy" id="1656884"/>
    <lineage>
        <taxon>Bacteria</taxon>
        <taxon>Bacillati</taxon>
        <taxon>Actinomycetota</taxon>
        <taxon>Actinomycetes</taxon>
        <taxon>Micrococcales</taxon>
        <taxon>Dermacoccaceae</taxon>
        <taxon>Metallococcus</taxon>
    </lineage>
</organism>
<dbReference type="EMBL" id="JAAOIV010000008">
    <property type="protein sequence ID" value="NHN56382.1"/>
    <property type="molecule type" value="Genomic_DNA"/>
</dbReference>
<keyword evidence="3" id="KW-1185">Reference proteome</keyword>
<dbReference type="Proteomes" id="UP000744769">
    <property type="component" value="Unassembled WGS sequence"/>
</dbReference>
<proteinExistence type="predicted"/>
<name>A0A967B6B2_9MICO</name>